<dbReference type="EMBL" id="LUEZ02000021">
    <property type="protein sequence ID" value="RDB26954.1"/>
    <property type="molecule type" value="Genomic_DNA"/>
</dbReference>
<dbReference type="Proteomes" id="UP000076154">
    <property type="component" value="Unassembled WGS sequence"/>
</dbReference>
<evidence type="ECO:0000313" key="1">
    <source>
        <dbReference type="EMBL" id="RDB26954.1"/>
    </source>
</evidence>
<comment type="caution">
    <text evidence="1">The sequence shown here is derived from an EMBL/GenBank/DDBJ whole genome shotgun (WGS) entry which is preliminary data.</text>
</comment>
<protein>
    <submittedName>
        <fullName evidence="1">Uncharacterized protein</fullName>
    </submittedName>
</protein>
<dbReference type="AlphaFoldDB" id="A0A369K597"/>
<sequence length="529" mass="59540">MSTPVDEASNSTVELVDDVFPQILAELDIHGLENVSKASKPLCQMACALARPYFVELSRRRLKLRKAAVPPGLTYRSALEKLLTSERNWMVGSCEQRTSTIFHDISSADRTFFSDRSVKQWTSTRLSLDDSQGHSILFSSSDEIWRLSVDYTQDLIVVVYRSRQSNPTATPPRTPDDFYVQFLSATDLSNLLPFEADTISLGLNASTHRIILCGPPKILGSRCGLLYRHDWPTGHLVFLDWSKPTEEPVHIKIPEQPKKLHFWSFEFLDPTTVVVLSAQNPVAYRLDIYRINFKSKAASRLAMLALPRLSEMPFGRPSIQLVTSRRLPTPSTRQHSGPYELYQLDSGIMQVEFSFADPSAVWLVIVIDLHGLISFTNSIAPPAPTNAPIRWKIWGPSISRIFYSMDGVPTEGPYIAGHPIGFRVPFYKSITRDGTVERHYGILDFSPNTIAWARKILRREEGLPDTCTLVRKTSSVEDDIFAEHCQGRLPYLAITLGVASVASSFHLTEDRFIITSQHPDGTEIDSLLF</sequence>
<proteinExistence type="predicted"/>
<evidence type="ECO:0000313" key="2">
    <source>
        <dbReference type="Proteomes" id="UP000076154"/>
    </source>
</evidence>
<accession>A0A369K597</accession>
<name>A0A369K597_HYPMA</name>
<organism evidence="1 2">
    <name type="scientific">Hypsizygus marmoreus</name>
    <name type="common">White beech mushroom</name>
    <name type="synonym">Agaricus marmoreus</name>
    <dbReference type="NCBI Taxonomy" id="39966"/>
    <lineage>
        <taxon>Eukaryota</taxon>
        <taxon>Fungi</taxon>
        <taxon>Dikarya</taxon>
        <taxon>Basidiomycota</taxon>
        <taxon>Agaricomycotina</taxon>
        <taxon>Agaricomycetes</taxon>
        <taxon>Agaricomycetidae</taxon>
        <taxon>Agaricales</taxon>
        <taxon>Tricholomatineae</taxon>
        <taxon>Lyophyllaceae</taxon>
        <taxon>Hypsizygus</taxon>
    </lineage>
</organism>
<dbReference type="InParanoid" id="A0A369K597"/>
<keyword evidence="2" id="KW-1185">Reference proteome</keyword>
<reference evidence="1" key="1">
    <citation type="submission" date="2018-04" db="EMBL/GenBank/DDBJ databases">
        <title>Whole genome sequencing of Hypsizygus marmoreus.</title>
        <authorList>
            <person name="Choi I.-G."/>
            <person name="Min B."/>
            <person name="Kim J.-G."/>
            <person name="Kim S."/>
            <person name="Oh Y.-L."/>
            <person name="Kong W.-S."/>
            <person name="Park H."/>
            <person name="Jeong J."/>
            <person name="Song E.-S."/>
        </authorList>
    </citation>
    <scope>NUCLEOTIDE SEQUENCE [LARGE SCALE GENOMIC DNA]</scope>
    <source>
        <strain evidence="1">51987-8</strain>
    </source>
</reference>
<gene>
    <name evidence="1" type="ORF">Hypma_004995</name>
</gene>